<comment type="caution">
    <text evidence="2">The sequence shown here is derived from an EMBL/GenBank/DDBJ whole genome shotgun (WGS) entry which is preliminary data.</text>
</comment>
<dbReference type="CDD" id="cd05467">
    <property type="entry name" value="CBM20"/>
    <property type="match status" value="1"/>
</dbReference>
<dbReference type="Gene3D" id="2.60.40.10">
    <property type="entry name" value="Immunoglobulins"/>
    <property type="match status" value="1"/>
</dbReference>
<dbReference type="InterPro" id="IPR002044">
    <property type="entry name" value="CBM20"/>
</dbReference>
<dbReference type="InterPro" id="IPR051532">
    <property type="entry name" value="Ester_Hydrolysis_Enzymes"/>
</dbReference>
<accession>A0A7C3ZN10</accession>
<dbReference type="InterPro" id="IPR014903">
    <property type="entry name" value="DUF1796"/>
</dbReference>
<dbReference type="PANTHER" id="PTHR30383:SF5">
    <property type="entry name" value="SGNH HYDROLASE-TYPE ESTERASE DOMAIN-CONTAINING PROTEIN"/>
    <property type="match status" value="1"/>
</dbReference>
<name>A0A7C3ZN10_9CYAN</name>
<gene>
    <name evidence="2" type="ORF">ENR15_14300</name>
</gene>
<proteinExistence type="predicted"/>
<dbReference type="GO" id="GO:0004622">
    <property type="term" value="F:phosphatidylcholine lysophospholipase activity"/>
    <property type="evidence" value="ECO:0007669"/>
    <property type="project" value="TreeGrafter"/>
</dbReference>
<dbReference type="InterPro" id="IPR013784">
    <property type="entry name" value="Carb-bd-like_fold"/>
</dbReference>
<dbReference type="InterPro" id="IPR013830">
    <property type="entry name" value="SGNH_hydro"/>
</dbReference>
<dbReference type="AlphaFoldDB" id="A0A7C3ZN10"/>
<sequence>MYRFQVNAATQAGESIGVVGSTPELGMWDVTQCIPLHTSGDRYPIWWVDIHISQETAVTNQKLEYKYVLLGADGSVKWETNGRNRWVPIELDNDLGTIVVDDGAFGNVPTSPYGYFESPVPQMPLTRGVQGLKIAVIGSSVAMGCNAWLLQGWAWDLQQELNQKYGHILVNLSELGADVTRTINRFSQTVAPQKPDVVIIALSLGNEGLAYCPPYQRRAVQRRFESGLQQLVKMTQELGARPILGAVYPHGDYSSEHNWLLRDTHNRMLSWGVPVLNWLDAVDDGGGRWKPGTASDVAHPNMEGHRLMYEAIDIRLFQMTHDQFATAKPVSTPHNGLQIYRDKQGFAVLAVLAEKSLRVINQSQYTYTITPDWHSLQAAIQRKARLMPGIYIAKNASAGTLPFFSVRSDGTIETAVDISPGADLEYSAAFNFFSPHVSQILFYDGSLGILKEKENFIRVINETEHEYNIHPMWKEVRGALKAMPAGVYEDAIHPDVPFRTMMIGAEGLESRVKVPPKSSVLFEYKCKLSDISRVAILPIGDRCAPRMLLYKMQYDGPAFPFDLTRSSNLGDVIDIIDKDFADMWNPDLLRYEPSDNRLYHKKWSGLSFGHEVEDTDQPRQNMSPIYERMRDRYSARAHRFLWTLRHCDEVLFIRTGGTTRGYVLELVKMLESKLQGKPFRVLLISPQSSAEFADIPHILHYDREFNPDKMYADAGHWMHCTEVMREILDELGISSKNLFWCPPNPPKDKP</sequence>
<dbReference type="Pfam" id="PF13472">
    <property type="entry name" value="Lipase_GDSL_2"/>
    <property type="match status" value="1"/>
</dbReference>
<evidence type="ECO:0000313" key="2">
    <source>
        <dbReference type="EMBL" id="HGG01781.1"/>
    </source>
</evidence>
<dbReference type="Pfam" id="PF00686">
    <property type="entry name" value="CBM_20"/>
    <property type="match status" value="1"/>
</dbReference>
<dbReference type="PROSITE" id="PS51166">
    <property type="entry name" value="CBM20"/>
    <property type="match status" value="1"/>
</dbReference>
<dbReference type="GO" id="GO:2001070">
    <property type="term" value="F:starch binding"/>
    <property type="evidence" value="ECO:0007669"/>
    <property type="project" value="InterPro"/>
</dbReference>
<dbReference type="InterPro" id="IPR036514">
    <property type="entry name" value="SGNH_hydro_sf"/>
</dbReference>
<dbReference type="InterPro" id="IPR013783">
    <property type="entry name" value="Ig-like_fold"/>
</dbReference>
<organism evidence="2">
    <name type="scientific">Planktothricoides sp. SpSt-374</name>
    <dbReference type="NCBI Taxonomy" id="2282167"/>
    <lineage>
        <taxon>Bacteria</taxon>
        <taxon>Bacillati</taxon>
        <taxon>Cyanobacteriota</taxon>
        <taxon>Cyanophyceae</taxon>
        <taxon>Oscillatoriophycideae</taxon>
        <taxon>Oscillatoriales</taxon>
        <taxon>Oscillatoriaceae</taxon>
        <taxon>Planktothricoides</taxon>
    </lineage>
</organism>
<evidence type="ECO:0000259" key="1">
    <source>
        <dbReference type="PROSITE" id="PS51166"/>
    </source>
</evidence>
<dbReference type="Gene3D" id="3.40.50.1110">
    <property type="entry name" value="SGNH hydrolase"/>
    <property type="match status" value="1"/>
</dbReference>
<dbReference type="CDD" id="cd00229">
    <property type="entry name" value="SGNH_hydrolase"/>
    <property type="match status" value="1"/>
</dbReference>
<dbReference type="SMART" id="SM01065">
    <property type="entry name" value="CBM_2"/>
    <property type="match status" value="1"/>
</dbReference>
<dbReference type="EMBL" id="DSPX01000143">
    <property type="protein sequence ID" value="HGG01781.1"/>
    <property type="molecule type" value="Genomic_DNA"/>
</dbReference>
<dbReference type="PANTHER" id="PTHR30383">
    <property type="entry name" value="THIOESTERASE 1/PROTEASE 1/LYSOPHOSPHOLIPASE L1"/>
    <property type="match status" value="1"/>
</dbReference>
<dbReference type="SUPFAM" id="SSF49452">
    <property type="entry name" value="Starch-binding domain-like"/>
    <property type="match status" value="1"/>
</dbReference>
<protein>
    <submittedName>
        <fullName evidence="2">Lipase</fullName>
    </submittedName>
</protein>
<feature type="domain" description="CBM20" evidence="1">
    <location>
        <begin position="1"/>
        <end position="107"/>
    </location>
</feature>
<dbReference type="Pfam" id="PF08795">
    <property type="entry name" value="DUF1796"/>
    <property type="match status" value="1"/>
</dbReference>
<reference evidence="2" key="1">
    <citation type="journal article" date="2020" name="mSystems">
        <title>Genome- and Community-Level Interaction Insights into Carbon Utilization and Element Cycling Functions of Hydrothermarchaeota in Hydrothermal Sediment.</title>
        <authorList>
            <person name="Zhou Z."/>
            <person name="Liu Y."/>
            <person name="Xu W."/>
            <person name="Pan J."/>
            <person name="Luo Z.H."/>
            <person name="Li M."/>
        </authorList>
    </citation>
    <scope>NUCLEOTIDE SEQUENCE [LARGE SCALE GENOMIC DNA]</scope>
    <source>
        <strain evidence="2">SpSt-374</strain>
    </source>
</reference>
<dbReference type="SUPFAM" id="SSF52266">
    <property type="entry name" value="SGNH hydrolase"/>
    <property type="match status" value="1"/>
</dbReference>